<proteinExistence type="predicted"/>
<dbReference type="VEuPathDB" id="VectorBase:ADAR2_011933"/>
<reference evidence="1 3" key="1">
    <citation type="journal article" date="2010" name="BMC Genomics">
        <title>Combination of measures distinguishes pre-miRNAs from other stem-loops in the genome of the newly sequenced Anopheles darlingi.</title>
        <authorList>
            <person name="Mendes N.D."/>
            <person name="Freitas A.T."/>
            <person name="Vasconcelos A.T."/>
            <person name="Sagot M.F."/>
        </authorList>
    </citation>
    <scope>NUCLEOTIDE SEQUENCE</scope>
</reference>
<dbReference type="GO" id="GO:0043123">
    <property type="term" value="P:positive regulation of canonical NF-kappaB signal transduction"/>
    <property type="evidence" value="ECO:0007669"/>
    <property type="project" value="InterPro"/>
</dbReference>
<dbReference type="GO" id="GO:0005886">
    <property type="term" value="C:plasma membrane"/>
    <property type="evidence" value="ECO:0007669"/>
    <property type="project" value="TreeGrafter"/>
</dbReference>
<dbReference type="InterPro" id="IPR017281">
    <property type="entry name" value="Myelin_different_resp_MyD88"/>
</dbReference>
<dbReference type="EnsemblMetazoa" id="ADAC005744-RA">
    <property type="protein sequence ID" value="ADAC005744-PA"/>
    <property type="gene ID" value="ADAC005744"/>
</dbReference>
<dbReference type="VEuPathDB" id="VectorBase:ADAC005744"/>
<dbReference type="GO" id="GO:0035325">
    <property type="term" value="F:Toll-like receptor binding"/>
    <property type="evidence" value="ECO:0007669"/>
    <property type="project" value="TreeGrafter"/>
</dbReference>
<accession>W5JI28</accession>
<dbReference type="EMBL" id="ADMH02001430">
    <property type="protein sequence ID" value="ETN62560.1"/>
    <property type="molecule type" value="Genomic_DNA"/>
</dbReference>
<dbReference type="GO" id="GO:0070976">
    <property type="term" value="F:TIR domain binding"/>
    <property type="evidence" value="ECO:0007669"/>
    <property type="project" value="InterPro"/>
</dbReference>
<dbReference type="SUPFAM" id="SSF47986">
    <property type="entry name" value="DEATH domain"/>
    <property type="match status" value="2"/>
</dbReference>
<evidence type="ECO:0000313" key="3">
    <source>
        <dbReference type="Proteomes" id="UP000000673"/>
    </source>
</evidence>
<dbReference type="AlphaFoldDB" id="W5JI28"/>
<organism evidence="1">
    <name type="scientific">Anopheles darlingi</name>
    <name type="common">Mosquito</name>
    <dbReference type="NCBI Taxonomy" id="43151"/>
    <lineage>
        <taxon>Eukaryota</taxon>
        <taxon>Metazoa</taxon>
        <taxon>Ecdysozoa</taxon>
        <taxon>Arthropoda</taxon>
        <taxon>Hexapoda</taxon>
        <taxon>Insecta</taxon>
        <taxon>Pterygota</taxon>
        <taxon>Neoptera</taxon>
        <taxon>Endopterygota</taxon>
        <taxon>Diptera</taxon>
        <taxon>Nematocera</taxon>
        <taxon>Culicoidea</taxon>
        <taxon>Culicidae</taxon>
        <taxon>Anophelinae</taxon>
        <taxon>Anopheles</taxon>
    </lineage>
</organism>
<dbReference type="GO" id="GO:0050830">
    <property type="term" value="P:defense response to Gram-positive bacterium"/>
    <property type="evidence" value="ECO:0007669"/>
    <property type="project" value="TreeGrafter"/>
</dbReference>
<dbReference type="GO" id="GO:0045087">
    <property type="term" value="P:innate immune response"/>
    <property type="evidence" value="ECO:0007669"/>
    <property type="project" value="TreeGrafter"/>
</dbReference>
<dbReference type="GO" id="GO:0034142">
    <property type="term" value="P:toll-like receptor 4 signaling pathway"/>
    <property type="evidence" value="ECO:0007669"/>
    <property type="project" value="TreeGrafter"/>
</dbReference>
<gene>
    <name evidence="1" type="ORF">AND_005744</name>
</gene>
<keyword evidence="3" id="KW-1185">Reference proteome</keyword>
<dbReference type="GO" id="GO:0002755">
    <property type="term" value="P:MyD88-dependent toll-like receptor signaling pathway"/>
    <property type="evidence" value="ECO:0007669"/>
    <property type="project" value="InterPro"/>
</dbReference>
<evidence type="ECO:0000313" key="1">
    <source>
        <dbReference type="EMBL" id="ETN62560.1"/>
    </source>
</evidence>
<sequence>MLLYKMLNRHTLTSEEEYVPDWLSAFDVIGIPKRYQPLVASNANPTGCLMELWANESIYCERPPNLAELQTVLGHIDRWDILDDISEMLQEDATQFLSRIQQPNPKEMEIITKDDTHDDIQHYDAFILYTDRDIAFVSEVIEHLETEGYLRDWRGAFDVIGIPERYQPLVASNANPTGCLMELWAKESSYCARPPNLAELQTVLGCIDRWDIVDDTSKMFPTCDDDDYLDDDDLDEEHKLLGAVQ</sequence>
<protein>
    <recommendedName>
        <fullName evidence="4">TIR domain-containing protein</fullName>
    </recommendedName>
</protein>
<evidence type="ECO:0008006" key="4">
    <source>
        <dbReference type="Google" id="ProtNLM"/>
    </source>
</evidence>
<name>W5JI28_ANODA</name>
<evidence type="ECO:0000313" key="2">
    <source>
        <dbReference type="EnsemblMetazoa" id="ADAC005744-PA"/>
    </source>
</evidence>
<reference evidence="1" key="2">
    <citation type="submission" date="2010-05" db="EMBL/GenBank/DDBJ databases">
        <authorList>
            <person name="Almeida L.G."/>
            <person name="Nicolas M.F."/>
            <person name="Souza R.C."/>
            <person name="Vasconcelos A.T.R."/>
        </authorList>
    </citation>
    <scope>NUCLEOTIDE SEQUENCE</scope>
</reference>
<dbReference type="GO" id="GO:0008063">
    <property type="term" value="P:Toll signaling pathway"/>
    <property type="evidence" value="ECO:0007669"/>
    <property type="project" value="TreeGrafter"/>
</dbReference>
<dbReference type="Gene3D" id="1.10.533.10">
    <property type="entry name" value="Death Domain, Fas"/>
    <property type="match status" value="2"/>
</dbReference>
<dbReference type="PANTHER" id="PTHR15079:SF3">
    <property type="entry name" value="MYELOID DIFFERENTIATION PRIMARY RESPONSE PROTEIN MYD88"/>
    <property type="match status" value="1"/>
</dbReference>
<dbReference type="Proteomes" id="UP000000673">
    <property type="component" value="Unassembled WGS sequence"/>
</dbReference>
<dbReference type="STRING" id="43151.W5JI28"/>
<dbReference type="InterPro" id="IPR011029">
    <property type="entry name" value="DEATH-like_dom_sf"/>
</dbReference>
<reference evidence="1" key="3">
    <citation type="journal article" date="2013" name="Nucleic Acids Res.">
        <title>The genome of Anopheles darlingi, the main neotropical malaria vector.</title>
        <authorList>
            <person name="Marinotti O."/>
            <person name="Cerqueira G.C."/>
            <person name="de Almeida L.G."/>
            <person name="Ferro M.I."/>
            <person name="Loreto E.L."/>
            <person name="Zaha A."/>
            <person name="Teixeira S.M."/>
            <person name="Wespiser A.R."/>
            <person name="Almeida E Silva A."/>
            <person name="Schlindwein A.D."/>
            <person name="Pacheco A.C."/>
            <person name="Silva A.L."/>
            <person name="Graveley B.R."/>
            <person name="Walenz B.P."/>
            <person name="Lima Bde A."/>
            <person name="Ribeiro C.A."/>
            <person name="Nunes-Silva C.G."/>
            <person name="de Carvalho C.R."/>
            <person name="Soares C.M."/>
            <person name="de Menezes C.B."/>
            <person name="Matiolli C."/>
            <person name="Caffrey D."/>
            <person name="Araujo D.A."/>
            <person name="de Oliveira D.M."/>
            <person name="Golenbock D."/>
            <person name="Grisard E.C."/>
            <person name="Fantinatti-Garboggini F."/>
            <person name="de Carvalho F.M."/>
            <person name="Barcellos F.G."/>
            <person name="Prosdocimi F."/>
            <person name="May G."/>
            <person name="Azevedo Junior G.M."/>
            <person name="Guimaraes G.M."/>
            <person name="Goldman G.H."/>
            <person name="Padilha I.Q."/>
            <person name="Batista Jda S."/>
            <person name="Ferro J.A."/>
            <person name="Ribeiro J.M."/>
            <person name="Fietto J.L."/>
            <person name="Dabbas K.M."/>
            <person name="Cerdeira L."/>
            <person name="Agnez-Lima L.F."/>
            <person name="Brocchi M."/>
            <person name="de Carvalho M.O."/>
            <person name="Teixeira Mde M."/>
            <person name="Diniz Maia Mde M."/>
            <person name="Goldman M.H."/>
            <person name="Cruz Schneider M.P."/>
            <person name="Felipe M.S."/>
            <person name="Hungria M."/>
            <person name="Nicolas M.F."/>
            <person name="Pereira M."/>
            <person name="Montes M.A."/>
            <person name="Cantao M.E."/>
            <person name="Vincentz M."/>
            <person name="Rafael M.S."/>
            <person name="Silverman N."/>
            <person name="Stoco P.H."/>
            <person name="Souza R.C."/>
            <person name="Vicentini R."/>
            <person name="Gazzinelli R.T."/>
            <person name="Neves Rde O."/>
            <person name="Silva R."/>
            <person name="Astolfi-Filho S."/>
            <person name="Maciel T.E."/>
            <person name="Urmenyi T.P."/>
            <person name="Tadei W.P."/>
            <person name="Camargo E.P."/>
            <person name="de Vasconcelos A.T."/>
        </authorList>
    </citation>
    <scope>NUCLEOTIDE SEQUENCE</scope>
</reference>
<dbReference type="PANTHER" id="PTHR15079">
    <property type="entry name" value="MYD88"/>
    <property type="match status" value="1"/>
</dbReference>
<reference evidence="2" key="4">
    <citation type="submission" date="2015-06" db="UniProtKB">
        <authorList>
            <consortium name="EnsemblMetazoa"/>
        </authorList>
    </citation>
    <scope>IDENTIFICATION</scope>
</reference>
<dbReference type="HOGENOM" id="CLU_1134361_0_0_1"/>